<dbReference type="EMBL" id="JAAVLX010000001">
    <property type="protein sequence ID" value="NOJ38526.1"/>
    <property type="molecule type" value="Genomic_DNA"/>
</dbReference>
<gene>
    <name evidence="1" type="ORF">HCN58_02670</name>
</gene>
<name>A0A7Y4GMR8_9BRAD</name>
<evidence type="ECO:0000313" key="1">
    <source>
        <dbReference type="EMBL" id="NOJ38526.1"/>
    </source>
</evidence>
<dbReference type="AlphaFoldDB" id="A0A7Y4GMR8"/>
<keyword evidence="2" id="KW-1185">Reference proteome</keyword>
<protein>
    <submittedName>
        <fullName evidence="1">Uncharacterized protein</fullName>
    </submittedName>
</protein>
<organism evidence="1 2">
    <name type="scientific">Bradyrhizobium australiense</name>
    <dbReference type="NCBI Taxonomy" id="2721161"/>
    <lineage>
        <taxon>Bacteria</taxon>
        <taxon>Pseudomonadati</taxon>
        <taxon>Pseudomonadota</taxon>
        <taxon>Alphaproteobacteria</taxon>
        <taxon>Hyphomicrobiales</taxon>
        <taxon>Nitrobacteraceae</taxon>
        <taxon>Bradyrhizobium</taxon>
    </lineage>
</organism>
<sequence>MVTWVYLYTKNSDHGAKALADDNEPGNRRANFWATITGVALQMVASGTSEIGSSVDALALVEPNLVDRRPARTSRPEKSRVSVMRESAARILPTMK</sequence>
<accession>A0A7Y4GMR8</accession>
<reference evidence="1 2" key="1">
    <citation type="submission" date="2020-03" db="EMBL/GenBank/DDBJ databases">
        <title>Bradyrhizobium diversity isolated from nodules of Indigofera sp.</title>
        <authorList>
            <person name="Klepa M."/>
            <person name="Helene L."/>
            <person name="Hungria M."/>
        </authorList>
    </citation>
    <scope>NUCLEOTIDE SEQUENCE [LARGE SCALE GENOMIC DNA]</scope>
    <source>
        <strain evidence="1 2">WSM 1791</strain>
    </source>
</reference>
<evidence type="ECO:0000313" key="2">
    <source>
        <dbReference type="Proteomes" id="UP000544122"/>
    </source>
</evidence>
<dbReference type="RefSeq" id="WP_171577802.1">
    <property type="nucleotide sequence ID" value="NZ_JAAVLX010000001.1"/>
</dbReference>
<proteinExistence type="predicted"/>
<comment type="caution">
    <text evidence="1">The sequence shown here is derived from an EMBL/GenBank/DDBJ whole genome shotgun (WGS) entry which is preliminary data.</text>
</comment>
<dbReference type="Proteomes" id="UP000544122">
    <property type="component" value="Unassembled WGS sequence"/>
</dbReference>